<keyword evidence="5" id="KW-1185">Reference proteome</keyword>
<sequence>MFYKKVTLFFLIFILLFNSTGCSFKKEVSREKQLNLYIGVKDKENLNTIKTLTDLYKKKNPKLKLNVNNFVNDKIDSNIVNNNDILFIKRDDMFNFSRKGLISDMKNFYTENNIANRYYSVMKSYGRFNDKYYGIPIIPYTFELLYNKKYFEKEKIKVPETTEEFHNLLKKINSTSEKVPVILNEGMDINNGLFSLMAANELISMSKLQEIYDSSPEKYKELTYIQKIFNNINNLTKSGYITKDTFQLGNESAISKFDRGEIPLIFMSSYYINDIKSQYIGSLDEKLPNIKIPVISNMVMCIPTKSSNAAEVDDFMKFTFGDKMQKEFSRMGFVTGIKNTKIQNKGAKNIVLSHIKNSTEDTIAIVYNIPYKIVRNISSKIDDIFSGKYTGNEWNDIINSSY</sequence>
<dbReference type="Proteomes" id="UP001519307">
    <property type="component" value="Unassembled WGS sequence"/>
</dbReference>
<name>A0ABS4KVA7_9CLOT</name>
<evidence type="ECO:0000256" key="3">
    <source>
        <dbReference type="ARBA" id="ARBA00022729"/>
    </source>
</evidence>
<accession>A0ABS4KVA7</accession>
<dbReference type="EMBL" id="JAGGLM010000007">
    <property type="protein sequence ID" value="MBP2032784.1"/>
    <property type="molecule type" value="Genomic_DNA"/>
</dbReference>
<dbReference type="Pfam" id="PF01547">
    <property type="entry name" value="SBP_bac_1"/>
    <property type="match status" value="1"/>
</dbReference>
<evidence type="ECO:0000313" key="5">
    <source>
        <dbReference type="Proteomes" id="UP001519307"/>
    </source>
</evidence>
<proteinExistence type="inferred from homology"/>
<protein>
    <submittedName>
        <fullName evidence="4">ABC-type glycerol-3-phosphate transport system substrate-binding protein</fullName>
    </submittedName>
</protein>
<dbReference type="PANTHER" id="PTHR30061:SF50">
    <property type="entry name" value="MALTOSE_MALTODEXTRIN-BINDING PERIPLASMIC PROTEIN"/>
    <property type="match status" value="1"/>
</dbReference>
<evidence type="ECO:0000313" key="4">
    <source>
        <dbReference type="EMBL" id="MBP2032784.1"/>
    </source>
</evidence>
<dbReference type="PANTHER" id="PTHR30061">
    <property type="entry name" value="MALTOSE-BINDING PERIPLASMIC PROTEIN"/>
    <property type="match status" value="1"/>
</dbReference>
<reference evidence="4 5" key="1">
    <citation type="submission" date="2021-03" db="EMBL/GenBank/DDBJ databases">
        <title>Genomic Encyclopedia of Type Strains, Phase IV (KMG-IV): sequencing the most valuable type-strain genomes for metagenomic binning, comparative biology and taxonomic classification.</title>
        <authorList>
            <person name="Goeker M."/>
        </authorList>
    </citation>
    <scope>NUCLEOTIDE SEQUENCE [LARGE SCALE GENOMIC DNA]</scope>
    <source>
        <strain evidence="4 5">DSM 28783</strain>
    </source>
</reference>
<evidence type="ECO:0000256" key="1">
    <source>
        <dbReference type="ARBA" id="ARBA00008520"/>
    </source>
</evidence>
<comment type="similarity">
    <text evidence="1">Belongs to the bacterial solute-binding protein 1 family.</text>
</comment>
<dbReference type="InterPro" id="IPR006059">
    <property type="entry name" value="SBP"/>
</dbReference>
<dbReference type="Gene3D" id="3.40.190.10">
    <property type="entry name" value="Periplasmic binding protein-like II"/>
    <property type="match status" value="1"/>
</dbReference>
<dbReference type="RefSeq" id="WP_209701956.1">
    <property type="nucleotide sequence ID" value="NZ_JAGGLM010000007.1"/>
</dbReference>
<keyword evidence="2" id="KW-0813">Transport</keyword>
<comment type="caution">
    <text evidence="4">The sequence shown here is derived from an EMBL/GenBank/DDBJ whole genome shotgun (WGS) entry which is preliminary data.</text>
</comment>
<dbReference type="SUPFAM" id="SSF53850">
    <property type="entry name" value="Periplasmic binding protein-like II"/>
    <property type="match status" value="1"/>
</dbReference>
<keyword evidence="3" id="KW-0732">Signal</keyword>
<organism evidence="4 5">
    <name type="scientific">Clostridium algifaecis</name>
    <dbReference type="NCBI Taxonomy" id="1472040"/>
    <lineage>
        <taxon>Bacteria</taxon>
        <taxon>Bacillati</taxon>
        <taxon>Bacillota</taxon>
        <taxon>Clostridia</taxon>
        <taxon>Eubacteriales</taxon>
        <taxon>Clostridiaceae</taxon>
        <taxon>Clostridium</taxon>
    </lineage>
</organism>
<evidence type="ECO:0000256" key="2">
    <source>
        <dbReference type="ARBA" id="ARBA00022448"/>
    </source>
</evidence>
<gene>
    <name evidence="4" type="ORF">J2Z42_001458</name>
</gene>